<dbReference type="InterPro" id="IPR058876">
    <property type="entry name" value="Ig-like_ZP"/>
</dbReference>
<dbReference type="SMART" id="SM00241">
    <property type="entry name" value="ZP"/>
    <property type="match status" value="1"/>
</dbReference>
<dbReference type="PANTHER" id="PTHR47130:SF5">
    <property type="entry name" value="ZP DOMAIN-CONTAINING PROTEIN"/>
    <property type="match status" value="1"/>
</dbReference>
<sequence length="957" mass="109326">MSIIFGVTLILMGFVSSTWMELLSPPPGLLQSGCYDRLFWMRLNGSFLHFWSLGVADSVGKIYPLAPLFATECGYTISEDPFGNVDLRASVMACLVENQGDEMFTLTVQIQISATSDMTVAQTYQHTMKCSYYPWMTREILCEKNYMEVSVQRIIPGIEDDYHEDWIAAIPSAQEAESAIWQVVFHLLEGMKTMMVNETTELGYRIDTTVARLVLRAPYNTTEVELMMIHGVSVSSIRSTTFYKQKWLIFLIDTAVACPVDGTTFTQNAITWTIPRAIPPLSLEIEKFFDNSIILGVNNTILDQTTITKRHYTLEYNDTNIVATIPVGAEGGYYKSYVSEGQYGIKYYIDLMMQHQWKDDTWELTKYTVIHPVVTPFMPQPLIVINNTIPETRVFNVTLGYFLQDVDLITVTIGMKIVTVDQVDKIGFRIYEIALPNNTKAYILEVPFDNIHIQQKHVHSDTRQYIIDVIYTLTVLPENDTFIKHIQIIHEVQDIVIPKAVASCDAKNLYLLVNYGNLKAYWLPFIGNTLITPKFADENSYALIDNGTHILFGIPHTAAGVITEELNLYSFKARFNLTLKSKNTPGIEINFFVSCKFPTVEFIVCFPNGTMAVVAVVETVPDLDPGKMVLKDGKCHPQEFDQDKAFFRFNVDSCGTTHMIKGNYLIYENEVSYPRELIPVDSPVITRDPEYRLTVSCHYQINETLVVGFARDYKKSLIVSAPAATDWYIVRGRKQPRWTLNLHSRIYKNASYLDFYREDEYPVVKYWTDSLYFEVELSDQGPQTELLLDRCWITESPDHHSLPERIIIQNGCGTKEEMFMTVFHPVSNNNEMSQYPHHLKRFEVELKMPTINQTNLPKKVYFHCSTVMCNTKQQVANSFCNGQCTPGTIGKKTGSDLFQSYVPLGEVWILSGETTEKFKGIKHSEEVQVYWPWLLGSCVMLILVAAVIMLQRIQVSH</sequence>
<feature type="signal peptide" evidence="3">
    <location>
        <begin position="1"/>
        <end position="17"/>
    </location>
</feature>
<evidence type="ECO:0000259" key="4">
    <source>
        <dbReference type="PROSITE" id="PS51034"/>
    </source>
</evidence>
<dbReference type="AlphaFoldDB" id="A0A4W3H207"/>
<dbReference type="Gene3D" id="2.60.40.3210">
    <property type="entry name" value="Zona pellucida, ZP-N domain"/>
    <property type="match status" value="1"/>
</dbReference>
<dbReference type="Proteomes" id="UP000314986">
    <property type="component" value="Unassembled WGS sequence"/>
</dbReference>
<reference evidence="6" key="1">
    <citation type="journal article" date="2006" name="Science">
        <title>Ancient noncoding elements conserved in the human genome.</title>
        <authorList>
            <person name="Venkatesh B."/>
            <person name="Kirkness E.F."/>
            <person name="Loh Y.H."/>
            <person name="Halpern A.L."/>
            <person name="Lee A.P."/>
            <person name="Johnson J."/>
            <person name="Dandona N."/>
            <person name="Viswanathan L.D."/>
            <person name="Tay A."/>
            <person name="Venter J.C."/>
            <person name="Strausberg R.L."/>
            <person name="Brenner S."/>
        </authorList>
    </citation>
    <scope>NUCLEOTIDE SEQUENCE [LARGE SCALE GENOMIC DNA]</scope>
</reference>
<feature type="chain" id="PRO_5021391723" evidence="3">
    <location>
        <begin position="18"/>
        <end position="957"/>
    </location>
</feature>
<dbReference type="InterPro" id="IPR055355">
    <property type="entry name" value="ZP-C"/>
</dbReference>
<reference evidence="5" key="4">
    <citation type="submission" date="2025-08" db="UniProtKB">
        <authorList>
            <consortium name="Ensembl"/>
        </authorList>
    </citation>
    <scope>IDENTIFICATION</scope>
</reference>
<feature type="transmembrane region" description="Helical" evidence="2">
    <location>
        <begin position="930"/>
        <end position="950"/>
    </location>
</feature>
<dbReference type="Pfam" id="PF23344">
    <property type="entry name" value="ZP-N"/>
    <property type="match status" value="1"/>
</dbReference>
<reference evidence="5" key="5">
    <citation type="submission" date="2025-09" db="UniProtKB">
        <authorList>
            <consortium name="Ensembl"/>
        </authorList>
    </citation>
    <scope>IDENTIFICATION</scope>
</reference>
<dbReference type="Pfam" id="PF23736">
    <property type="entry name" value="Ig_ZP2"/>
    <property type="match status" value="1"/>
</dbReference>
<keyword evidence="2" id="KW-0812">Transmembrane</keyword>
<dbReference type="InParanoid" id="A0A4W3H207"/>
<evidence type="ECO:0000256" key="1">
    <source>
        <dbReference type="ARBA" id="ARBA00023157"/>
    </source>
</evidence>
<evidence type="ECO:0000313" key="5">
    <source>
        <dbReference type="Ensembl" id="ENSCMIP00000009207.1"/>
    </source>
</evidence>
<keyword evidence="6" id="KW-1185">Reference proteome</keyword>
<protein>
    <submittedName>
        <fullName evidence="5">Uncharacterized LOC103183151</fullName>
    </submittedName>
</protein>
<organism evidence="5 6">
    <name type="scientific">Callorhinchus milii</name>
    <name type="common">Ghost shark</name>
    <dbReference type="NCBI Taxonomy" id="7868"/>
    <lineage>
        <taxon>Eukaryota</taxon>
        <taxon>Metazoa</taxon>
        <taxon>Chordata</taxon>
        <taxon>Craniata</taxon>
        <taxon>Vertebrata</taxon>
        <taxon>Chondrichthyes</taxon>
        <taxon>Holocephali</taxon>
        <taxon>Chimaeriformes</taxon>
        <taxon>Callorhinchidae</taxon>
        <taxon>Callorhinchus</taxon>
    </lineage>
</organism>
<accession>A0A4W3H207</accession>
<reference evidence="6" key="3">
    <citation type="journal article" date="2014" name="Nature">
        <title>Elephant shark genome provides unique insights into gnathostome evolution.</title>
        <authorList>
            <consortium name="International Elephant Shark Genome Sequencing Consortium"/>
            <person name="Venkatesh B."/>
            <person name="Lee A.P."/>
            <person name="Ravi V."/>
            <person name="Maurya A.K."/>
            <person name="Lian M.M."/>
            <person name="Swann J.B."/>
            <person name="Ohta Y."/>
            <person name="Flajnik M.F."/>
            <person name="Sutoh Y."/>
            <person name="Kasahara M."/>
            <person name="Hoon S."/>
            <person name="Gangu V."/>
            <person name="Roy S.W."/>
            <person name="Irimia M."/>
            <person name="Korzh V."/>
            <person name="Kondrychyn I."/>
            <person name="Lim Z.W."/>
            <person name="Tay B.H."/>
            <person name="Tohari S."/>
            <person name="Kong K.W."/>
            <person name="Ho S."/>
            <person name="Lorente-Galdos B."/>
            <person name="Quilez J."/>
            <person name="Marques-Bonet T."/>
            <person name="Raney B.J."/>
            <person name="Ingham P.W."/>
            <person name="Tay A."/>
            <person name="Hillier L.W."/>
            <person name="Minx P."/>
            <person name="Boehm T."/>
            <person name="Wilson R.K."/>
            <person name="Brenner S."/>
            <person name="Warren W.C."/>
        </authorList>
    </citation>
    <scope>NUCLEOTIDE SEQUENCE [LARGE SCALE GENOMIC DNA]</scope>
</reference>
<evidence type="ECO:0000256" key="3">
    <source>
        <dbReference type="SAM" id="SignalP"/>
    </source>
</evidence>
<dbReference type="Pfam" id="PF26562">
    <property type="entry name" value="Ig-like"/>
    <property type="match status" value="1"/>
</dbReference>
<dbReference type="InterPro" id="IPR057638">
    <property type="entry name" value="Ig_ZP2_2nd"/>
</dbReference>
<dbReference type="InterPro" id="IPR001507">
    <property type="entry name" value="ZP_dom"/>
</dbReference>
<dbReference type="OMA" id="NCWATQE"/>
<keyword evidence="1" id="KW-1015">Disulfide bond</keyword>
<evidence type="ECO:0000256" key="2">
    <source>
        <dbReference type="SAM" id="Phobius"/>
    </source>
</evidence>
<dbReference type="Ensembl" id="ENSCMIT00000009462.1">
    <property type="protein sequence ID" value="ENSCMIP00000009207.1"/>
    <property type="gene ID" value="ENSCMIG00000004895.1"/>
</dbReference>
<keyword evidence="2" id="KW-0472">Membrane</keyword>
<dbReference type="Gene3D" id="2.60.40.4100">
    <property type="entry name" value="Zona pellucida, ZP-C domain"/>
    <property type="match status" value="1"/>
</dbReference>
<reference evidence="6" key="2">
    <citation type="journal article" date="2007" name="PLoS Biol.">
        <title>Survey sequencing and comparative analysis of the elephant shark (Callorhinchus milii) genome.</title>
        <authorList>
            <person name="Venkatesh B."/>
            <person name="Kirkness E.F."/>
            <person name="Loh Y.H."/>
            <person name="Halpern A.L."/>
            <person name="Lee A.P."/>
            <person name="Johnson J."/>
            <person name="Dandona N."/>
            <person name="Viswanathan L.D."/>
            <person name="Tay A."/>
            <person name="Venter J.C."/>
            <person name="Strausberg R.L."/>
            <person name="Brenner S."/>
        </authorList>
    </citation>
    <scope>NUCLEOTIDE SEQUENCE [LARGE SCALE GENOMIC DNA]</scope>
</reference>
<proteinExistence type="predicted"/>
<dbReference type="InterPro" id="IPR055356">
    <property type="entry name" value="ZP-N"/>
</dbReference>
<keyword evidence="3" id="KW-0732">Signal</keyword>
<dbReference type="InterPro" id="IPR042235">
    <property type="entry name" value="ZP-C_dom"/>
</dbReference>
<name>A0A4W3H207_CALMI</name>
<keyword evidence="2" id="KW-1133">Transmembrane helix</keyword>
<evidence type="ECO:0000313" key="6">
    <source>
        <dbReference type="Proteomes" id="UP000314986"/>
    </source>
</evidence>
<dbReference type="PROSITE" id="PS51034">
    <property type="entry name" value="ZP_2"/>
    <property type="match status" value="1"/>
</dbReference>
<dbReference type="GeneTree" id="ENSGT00940000163503"/>
<feature type="domain" description="ZP" evidence="4">
    <location>
        <begin position="604"/>
        <end position="887"/>
    </location>
</feature>
<dbReference type="STRING" id="7868.ENSCMIP00000009207"/>
<dbReference type="Pfam" id="PF00100">
    <property type="entry name" value="Zona_pellucida"/>
    <property type="match status" value="1"/>
</dbReference>
<dbReference type="PANTHER" id="PTHR47130">
    <property type="entry name" value="SI:DKEY-19B23.11-RELATED"/>
    <property type="match status" value="1"/>
</dbReference>